<evidence type="ECO:0000256" key="9">
    <source>
        <dbReference type="ARBA" id="ARBA00074306"/>
    </source>
</evidence>
<evidence type="ECO:0000259" key="14">
    <source>
        <dbReference type="PROSITE" id="PS50110"/>
    </source>
</evidence>
<comment type="similarity">
    <text evidence="2">In the N-terminal section; belongs to the phytochrome family.</text>
</comment>
<evidence type="ECO:0000256" key="3">
    <source>
        <dbReference type="ARBA" id="ARBA00012438"/>
    </source>
</evidence>
<dbReference type="InterPro" id="IPR036890">
    <property type="entry name" value="HATPase_C_sf"/>
</dbReference>
<dbReference type="SUPFAM" id="SSF52172">
    <property type="entry name" value="CheY-like"/>
    <property type="match status" value="2"/>
</dbReference>
<dbReference type="SUPFAM" id="SSF47384">
    <property type="entry name" value="Homodimeric domain of signal transducing histidine kinase"/>
    <property type="match status" value="1"/>
</dbReference>
<dbReference type="Pfam" id="PF00072">
    <property type="entry name" value="Response_reg"/>
    <property type="match status" value="2"/>
</dbReference>
<dbReference type="CDD" id="cd16922">
    <property type="entry name" value="HATPase_EvgS-ArcB-TorS-like"/>
    <property type="match status" value="1"/>
</dbReference>
<keyword evidence="12" id="KW-0812">Transmembrane</keyword>
<evidence type="ECO:0000256" key="1">
    <source>
        <dbReference type="ARBA" id="ARBA00000085"/>
    </source>
</evidence>
<dbReference type="STRING" id="411490.ANACAC_01212"/>
<dbReference type="GO" id="GO:0000155">
    <property type="term" value="F:phosphorelay sensor kinase activity"/>
    <property type="evidence" value="ECO:0007669"/>
    <property type="project" value="InterPro"/>
</dbReference>
<gene>
    <name evidence="15" type="ORF">ANACAC_01212</name>
</gene>
<dbReference type="SMART" id="SM00448">
    <property type="entry name" value="REC"/>
    <property type="match status" value="2"/>
</dbReference>
<dbReference type="InterPro" id="IPR001789">
    <property type="entry name" value="Sig_transdc_resp-reg_receiver"/>
</dbReference>
<dbReference type="Gene3D" id="1.10.287.130">
    <property type="match status" value="1"/>
</dbReference>
<feature type="coiled-coil region" evidence="11">
    <location>
        <begin position="95"/>
        <end position="122"/>
    </location>
</feature>
<evidence type="ECO:0000256" key="12">
    <source>
        <dbReference type="SAM" id="Phobius"/>
    </source>
</evidence>
<dbReference type="InterPro" id="IPR005467">
    <property type="entry name" value="His_kinase_dom"/>
</dbReference>
<keyword evidence="16" id="KW-1185">Reference proteome</keyword>
<evidence type="ECO:0000256" key="7">
    <source>
        <dbReference type="ARBA" id="ARBA00023012"/>
    </source>
</evidence>
<dbReference type="PROSITE" id="PS50110">
    <property type="entry name" value="RESPONSE_REGULATORY"/>
    <property type="match status" value="2"/>
</dbReference>
<dbReference type="SMART" id="SM00387">
    <property type="entry name" value="HATPase_c"/>
    <property type="match status" value="1"/>
</dbReference>
<dbReference type="InterPro" id="IPR036097">
    <property type="entry name" value="HisK_dim/P_sf"/>
</dbReference>
<feature type="domain" description="Histidine kinase" evidence="13">
    <location>
        <begin position="132"/>
        <end position="355"/>
    </location>
</feature>
<keyword evidence="12" id="KW-0472">Membrane</keyword>
<comment type="caution">
    <text evidence="15">The sequence shown here is derived from an EMBL/GenBank/DDBJ whole genome shotgun (WGS) entry which is preliminary data.</text>
</comment>
<dbReference type="GeneID" id="69467866"/>
<evidence type="ECO:0000256" key="8">
    <source>
        <dbReference type="ARBA" id="ARBA00024867"/>
    </source>
</evidence>
<proteinExistence type="inferred from homology"/>
<reference evidence="15" key="1">
    <citation type="submission" date="2007-11" db="EMBL/GenBank/DDBJ databases">
        <authorList>
            <person name="Fulton L."/>
            <person name="Clifton S."/>
            <person name="Fulton B."/>
            <person name="Xu J."/>
            <person name="Minx P."/>
            <person name="Pepin K.H."/>
            <person name="Johnson M."/>
            <person name="Thiruvilangam P."/>
            <person name="Bhonagiri V."/>
            <person name="Nash W.E."/>
            <person name="Mardis E.R."/>
            <person name="Wilson R.K."/>
        </authorList>
    </citation>
    <scope>NUCLEOTIDE SEQUENCE [LARGE SCALE GENOMIC DNA]</scope>
    <source>
        <strain evidence="15">DSM 14662</strain>
    </source>
</reference>
<feature type="modified residue" description="4-aspartylphosphate" evidence="10">
    <location>
        <position position="424"/>
    </location>
</feature>
<keyword evidence="5 10" id="KW-0597">Phosphoprotein</keyword>
<dbReference type="InterPro" id="IPR003594">
    <property type="entry name" value="HATPase_dom"/>
</dbReference>
<dbReference type="Pfam" id="PF00512">
    <property type="entry name" value="HisKA"/>
    <property type="match status" value="1"/>
</dbReference>
<protein>
    <recommendedName>
        <fullName evidence="9">Circadian input-output histidine kinase CikA</fullName>
        <ecNumber evidence="3">2.7.13.3</ecNumber>
    </recommendedName>
    <alternativeName>
        <fullName evidence="4">Stage 0 sporulation protein A homolog</fullName>
    </alternativeName>
</protein>
<dbReference type="CDD" id="cd17546">
    <property type="entry name" value="REC_hyHK_CKI1_RcsC-like"/>
    <property type="match status" value="2"/>
</dbReference>
<dbReference type="Gene3D" id="3.40.50.2300">
    <property type="match status" value="2"/>
</dbReference>
<dbReference type="Gene3D" id="3.30.565.10">
    <property type="entry name" value="Histidine kinase-like ATPase, C-terminal domain"/>
    <property type="match status" value="1"/>
</dbReference>
<accession>B0MCC1</accession>
<dbReference type="PANTHER" id="PTHR45339">
    <property type="entry name" value="HYBRID SIGNAL TRANSDUCTION HISTIDINE KINASE J"/>
    <property type="match status" value="1"/>
</dbReference>
<evidence type="ECO:0000313" key="16">
    <source>
        <dbReference type="Proteomes" id="UP000004935"/>
    </source>
</evidence>
<dbReference type="SMART" id="SM00388">
    <property type="entry name" value="HisKA"/>
    <property type="match status" value="1"/>
</dbReference>
<dbReference type="FunFam" id="3.30.565.10:FF:000010">
    <property type="entry name" value="Sensor histidine kinase RcsC"/>
    <property type="match status" value="1"/>
</dbReference>
<organism evidence="15 16">
    <name type="scientific">Anaerostipes caccae (strain DSM 14662 / CCUG 47493 / JCM 13470 / NCIMB 13811 / L1-92)</name>
    <dbReference type="NCBI Taxonomy" id="411490"/>
    <lineage>
        <taxon>Bacteria</taxon>
        <taxon>Bacillati</taxon>
        <taxon>Bacillota</taxon>
        <taxon>Clostridia</taxon>
        <taxon>Lachnospirales</taxon>
        <taxon>Lachnospiraceae</taxon>
        <taxon>Anaerostipes</taxon>
    </lineage>
</organism>
<dbReference type="InterPro" id="IPR003661">
    <property type="entry name" value="HisK_dim/P_dom"/>
</dbReference>
<dbReference type="EC" id="2.7.13.3" evidence="3"/>
<feature type="modified residue" description="4-aspartylphosphate" evidence="10">
    <location>
        <position position="565"/>
    </location>
</feature>
<feature type="domain" description="Response regulatory" evidence="14">
    <location>
        <begin position="513"/>
        <end position="634"/>
    </location>
</feature>
<keyword evidence="6" id="KW-0418">Kinase</keyword>
<dbReference type="InterPro" id="IPR011006">
    <property type="entry name" value="CheY-like_superfamily"/>
</dbReference>
<dbReference type="eggNOG" id="COG2205">
    <property type="taxonomic scope" value="Bacteria"/>
</dbReference>
<evidence type="ECO:0000256" key="11">
    <source>
        <dbReference type="SAM" id="Coils"/>
    </source>
</evidence>
<keyword evidence="7" id="KW-0902">Two-component regulatory system</keyword>
<dbReference type="AlphaFoldDB" id="B0MCC1"/>
<dbReference type="Proteomes" id="UP000004935">
    <property type="component" value="Unassembled WGS sequence"/>
</dbReference>
<dbReference type="PROSITE" id="PS50109">
    <property type="entry name" value="HIS_KIN"/>
    <property type="match status" value="1"/>
</dbReference>
<dbReference type="HOGENOM" id="CLU_000445_114_15_9"/>
<evidence type="ECO:0000256" key="10">
    <source>
        <dbReference type="PROSITE-ProRule" id="PRU00169"/>
    </source>
</evidence>
<feature type="domain" description="Response regulatory" evidence="14">
    <location>
        <begin position="370"/>
        <end position="491"/>
    </location>
</feature>
<comment type="catalytic activity">
    <reaction evidence="1">
        <text>ATP + protein L-histidine = ADP + protein N-phospho-L-histidine.</text>
        <dbReference type="EC" id="2.7.13.3"/>
    </reaction>
</comment>
<evidence type="ECO:0000313" key="15">
    <source>
        <dbReference type="EMBL" id="EDR97591.1"/>
    </source>
</evidence>
<keyword evidence="11" id="KW-0175">Coiled coil</keyword>
<comment type="function">
    <text evidence="8">May play the central regulatory role in sporulation. It may be an element of the effector pathway responsible for the activation of sporulation genes in response to nutritional stress. Spo0A may act in concert with spo0H (a sigma factor) to control the expression of some genes that are critical to the sporulation process.</text>
</comment>
<evidence type="ECO:0000256" key="6">
    <source>
        <dbReference type="ARBA" id="ARBA00022777"/>
    </source>
</evidence>
<evidence type="ECO:0000256" key="2">
    <source>
        <dbReference type="ARBA" id="ARBA00006402"/>
    </source>
</evidence>
<evidence type="ECO:0000256" key="4">
    <source>
        <dbReference type="ARBA" id="ARBA00018672"/>
    </source>
</evidence>
<sequence>MLENRAVLDKGFSLKKMQDQISGRREGMAALSIDGVHEYVYYGPIPETEWTVCVTMRSGGVDSQIESLSGFMSRSTVAAVLFITALIMGFSLVYIHLIRRNAELLAAEKNRAEEAFKHAEKANLAKSEFLSRMSHEIRTPMNGIIGMTLIAGQNLQNSAKISDCLKKISLSSKHLLALINDVLDMSKIESGKIEIKNEVFDFKVFIESLTTVYYAQAVSKKLNFDTILIGEVREELIGDSLRLNQIITNLLSNAIKFTPEGGNVTLRIQELREEDELVWFRFQVEDTGCGVAPENMEKIFNAFEQETSDVAQKYGGTGLGLSISRRFASLMGGSLILNSEVGKGSVFTADIPFQISEKKKAPAVDYGKLRVLVADDDMVTCEHVSLLLNNMGIRSAWTDNGYDAVSRVEQAHNKGEDFDVCFVDWKMPGLDGLETTRRIQNIVGNECTSVVLITAYDPGEIEEAAKEAGAVGVISKPLFETTLSQAFESIRMTDPANPPQSKREARHDFTGRHILIAEDNEINREIAVELVAMSGAEVTAVENGEEALNIFNASDPGFFDLILMDIQMPVLDGYEAARKIRSLERPDAGTVPIFAMTANAFAEDMEKSRQSGMDDHINKPIDLNELFDKMASRLS</sequence>
<evidence type="ECO:0000259" key="13">
    <source>
        <dbReference type="PROSITE" id="PS50109"/>
    </source>
</evidence>
<keyword evidence="6" id="KW-0808">Transferase</keyword>
<keyword evidence="12" id="KW-1133">Transmembrane helix</keyword>
<reference evidence="15" key="2">
    <citation type="submission" date="2013-11" db="EMBL/GenBank/DDBJ databases">
        <title>Draft genome sequence of Anaerostipes caccae (DSM 14662).</title>
        <authorList>
            <person name="Sudarsanam P."/>
            <person name="Ley R."/>
            <person name="Guruge J."/>
            <person name="Turnbaugh P.J."/>
            <person name="Mahowald M."/>
            <person name="Liep D."/>
            <person name="Gordon J."/>
        </authorList>
    </citation>
    <scope>NUCLEOTIDE SEQUENCE</scope>
    <source>
        <strain evidence="15">DSM 14662</strain>
    </source>
</reference>
<feature type="transmembrane region" description="Helical" evidence="12">
    <location>
        <begin position="77"/>
        <end position="97"/>
    </location>
</feature>
<dbReference type="RefSeq" id="WP_006566697.1">
    <property type="nucleotide sequence ID" value="NZ_AP023027.1"/>
</dbReference>
<dbReference type="EMBL" id="ABAX03000012">
    <property type="protein sequence ID" value="EDR97591.1"/>
    <property type="molecule type" value="Genomic_DNA"/>
</dbReference>
<name>B0MCC1_ANACD</name>
<dbReference type="SUPFAM" id="SSF55874">
    <property type="entry name" value="ATPase domain of HSP90 chaperone/DNA topoisomerase II/histidine kinase"/>
    <property type="match status" value="1"/>
</dbReference>
<dbReference type="eggNOG" id="COG0642">
    <property type="taxonomic scope" value="Bacteria"/>
</dbReference>
<dbReference type="Pfam" id="PF02518">
    <property type="entry name" value="HATPase_c"/>
    <property type="match status" value="1"/>
</dbReference>
<dbReference type="CDD" id="cd00082">
    <property type="entry name" value="HisKA"/>
    <property type="match status" value="1"/>
</dbReference>
<evidence type="ECO:0000256" key="5">
    <source>
        <dbReference type="ARBA" id="ARBA00022553"/>
    </source>
</evidence>
<dbReference type="PRINTS" id="PR00344">
    <property type="entry name" value="BCTRLSENSOR"/>
</dbReference>
<dbReference type="InterPro" id="IPR004358">
    <property type="entry name" value="Sig_transdc_His_kin-like_C"/>
</dbReference>
<dbReference type="PANTHER" id="PTHR45339:SF5">
    <property type="entry name" value="HISTIDINE KINASE"/>
    <property type="match status" value="1"/>
</dbReference>